<evidence type="ECO:0000313" key="10">
    <source>
        <dbReference type="Proteomes" id="UP001251528"/>
    </source>
</evidence>
<comment type="subcellular location">
    <subcellularLocation>
        <location evidence="1">Membrane</location>
        <topology evidence="1">Multi-pass membrane protein</topology>
    </subcellularLocation>
</comment>
<evidence type="ECO:0000256" key="6">
    <source>
        <dbReference type="ARBA" id="ARBA00023136"/>
    </source>
</evidence>
<reference evidence="9" key="1">
    <citation type="submission" date="2023-06" db="EMBL/GenBank/DDBJ databases">
        <title>Conoideocrella luteorostrata (Hypocreales: Clavicipitaceae), a potential biocontrol fungus for elongate hemlock scale in United States Christmas tree production areas.</title>
        <authorList>
            <person name="Barrett H."/>
            <person name="Lovett B."/>
            <person name="Macias A.M."/>
            <person name="Stajich J.E."/>
            <person name="Kasson M.T."/>
        </authorList>
    </citation>
    <scope>NUCLEOTIDE SEQUENCE</scope>
    <source>
        <strain evidence="9">ARSEF 14590</strain>
    </source>
</reference>
<dbReference type="InterPro" id="IPR050360">
    <property type="entry name" value="MFS_Sugar_Transporters"/>
</dbReference>
<dbReference type="Pfam" id="PF00083">
    <property type="entry name" value="Sugar_tr"/>
    <property type="match status" value="1"/>
</dbReference>
<dbReference type="PANTHER" id="PTHR48022">
    <property type="entry name" value="PLASTIDIC GLUCOSE TRANSPORTER 4"/>
    <property type="match status" value="1"/>
</dbReference>
<dbReference type="PROSITE" id="PS50850">
    <property type="entry name" value="MFS"/>
    <property type="match status" value="1"/>
</dbReference>
<feature type="transmembrane region" description="Helical" evidence="7">
    <location>
        <begin position="17"/>
        <end position="34"/>
    </location>
</feature>
<evidence type="ECO:0000259" key="8">
    <source>
        <dbReference type="PROSITE" id="PS50850"/>
    </source>
</evidence>
<dbReference type="InterPro" id="IPR003663">
    <property type="entry name" value="Sugar/inositol_transpt"/>
</dbReference>
<sequence length="367" mass="40791">MSEETEYFFLGLRGSRLNWLVILVAGLEFLLFSYDQGVMGGLLTLPSFTMVFPEICTTKACFEGLSASVRSTMSTTQGIAISSYNAGCFCGALLAAFVGDKLGRRKTIFVGCTLVTIGAILQFSAFDLPQFIVNRIVCGFGTGLNTATVPIWQAECLQPHRRGPVMAAQTSLVIAGVMISYWLDFGLSYAEPSQVAWRFPIAFQLVFSLFIIATIMFLPESPRWLMLKDKQKETTATINALYDLPRNDPLVSEQLSAIYKTVHVDADKNFMAMFSQGHLKKPPFVGLPIIYFLFPETWGRSLEEIDLIFTGSKNIFDAVRRSKTMERHFDKKDNLIEGSVADVEQMSGQSGEVVKGVDVQYVESTKM</sequence>
<evidence type="ECO:0000256" key="7">
    <source>
        <dbReference type="SAM" id="Phobius"/>
    </source>
</evidence>
<dbReference type="SUPFAM" id="SSF103473">
    <property type="entry name" value="MFS general substrate transporter"/>
    <property type="match status" value="1"/>
</dbReference>
<name>A0AAJ0CMT5_9HYPO</name>
<evidence type="ECO:0000313" key="9">
    <source>
        <dbReference type="EMBL" id="KAK2595502.1"/>
    </source>
</evidence>
<evidence type="ECO:0000256" key="4">
    <source>
        <dbReference type="ARBA" id="ARBA00022692"/>
    </source>
</evidence>
<dbReference type="AlphaFoldDB" id="A0AAJ0CMT5"/>
<feature type="transmembrane region" description="Helical" evidence="7">
    <location>
        <begin position="164"/>
        <end position="183"/>
    </location>
</feature>
<feature type="transmembrane region" description="Helical" evidence="7">
    <location>
        <begin position="79"/>
        <end position="98"/>
    </location>
</feature>
<keyword evidence="6 7" id="KW-0472">Membrane</keyword>
<keyword evidence="4 7" id="KW-0812">Transmembrane</keyword>
<dbReference type="Proteomes" id="UP001251528">
    <property type="component" value="Unassembled WGS sequence"/>
</dbReference>
<dbReference type="InterPro" id="IPR005828">
    <property type="entry name" value="MFS_sugar_transport-like"/>
</dbReference>
<dbReference type="PANTHER" id="PTHR48022:SF68">
    <property type="entry name" value="MAJOR FACILITATOR SUPERFAMILY (MFS) PROFILE DOMAIN-CONTAINING PROTEIN-RELATED"/>
    <property type="match status" value="1"/>
</dbReference>
<gene>
    <name evidence="9" type="ORF">QQS21_006777</name>
</gene>
<accession>A0AAJ0CMT5</accession>
<evidence type="ECO:0000256" key="1">
    <source>
        <dbReference type="ARBA" id="ARBA00004141"/>
    </source>
</evidence>
<feature type="transmembrane region" description="Helical" evidence="7">
    <location>
        <begin position="107"/>
        <end position="126"/>
    </location>
</feature>
<keyword evidence="10" id="KW-1185">Reference proteome</keyword>
<dbReference type="GO" id="GO:0005351">
    <property type="term" value="F:carbohydrate:proton symporter activity"/>
    <property type="evidence" value="ECO:0007669"/>
    <property type="project" value="TreeGrafter"/>
</dbReference>
<evidence type="ECO:0000256" key="2">
    <source>
        <dbReference type="ARBA" id="ARBA00010992"/>
    </source>
</evidence>
<feature type="transmembrane region" description="Helical" evidence="7">
    <location>
        <begin position="195"/>
        <end position="218"/>
    </location>
</feature>
<keyword evidence="5 7" id="KW-1133">Transmembrane helix</keyword>
<proteinExistence type="inferred from homology"/>
<comment type="similarity">
    <text evidence="2">Belongs to the major facilitator superfamily. Sugar transporter (TC 2.A.1.1) family.</text>
</comment>
<dbReference type="GO" id="GO:0016020">
    <property type="term" value="C:membrane"/>
    <property type="evidence" value="ECO:0007669"/>
    <property type="project" value="UniProtKB-SubCell"/>
</dbReference>
<keyword evidence="3" id="KW-0813">Transport</keyword>
<evidence type="ECO:0000256" key="3">
    <source>
        <dbReference type="ARBA" id="ARBA00022448"/>
    </source>
</evidence>
<dbReference type="InterPro" id="IPR020846">
    <property type="entry name" value="MFS_dom"/>
</dbReference>
<organism evidence="9 10">
    <name type="scientific">Conoideocrella luteorostrata</name>
    <dbReference type="NCBI Taxonomy" id="1105319"/>
    <lineage>
        <taxon>Eukaryota</taxon>
        <taxon>Fungi</taxon>
        <taxon>Dikarya</taxon>
        <taxon>Ascomycota</taxon>
        <taxon>Pezizomycotina</taxon>
        <taxon>Sordariomycetes</taxon>
        <taxon>Hypocreomycetidae</taxon>
        <taxon>Hypocreales</taxon>
        <taxon>Clavicipitaceae</taxon>
        <taxon>Conoideocrella</taxon>
    </lineage>
</organism>
<dbReference type="Gene3D" id="1.20.1250.20">
    <property type="entry name" value="MFS general substrate transporter like domains"/>
    <property type="match status" value="1"/>
</dbReference>
<comment type="caution">
    <text evidence="9">The sequence shown here is derived from an EMBL/GenBank/DDBJ whole genome shotgun (WGS) entry which is preliminary data.</text>
</comment>
<protein>
    <recommendedName>
        <fullName evidence="8">Major facilitator superfamily (MFS) profile domain-containing protein</fullName>
    </recommendedName>
</protein>
<dbReference type="EMBL" id="JASWJB010000130">
    <property type="protein sequence ID" value="KAK2595502.1"/>
    <property type="molecule type" value="Genomic_DNA"/>
</dbReference>
<dbReference type="InterPro" id="IPR036259">
    <property type="entry name" value="MFS_trans_sf"/>
</dbReference>
<evidence type="ECO:0000256" key="5">
    <source>
        <dbReference type="ARBA" id="ARBA00022989"/>
    </source>
</evidence>
<dbReference type="PRINTS" id="PR00171">
    <property type="entry name" value="SUGRTRNSPORT"/>
</dbReference>
<feature type="domain" description="Major facilitator superfamily (MFS) profile" evidence="8">
    <location>
        <begin position="21"/>
        <end position="367"/>
    </location>
</feature>